<dbReference type="Pfam" id="PF13499">
    <property type="entry name" value="EF-hand_7"/>
    <property type="match status" value="2"/>
</dbReference>
<evidence type="ECO:0000256" key="20">
    <source>
        <dbReference type="ARBA" id="ARBA00023139"/>
    </source>
</evidence>
<dbReference type="SMART" id="SM00219">
    <property type="entry name" value="TyrKc"/>
    <property type="match status" value="1"/>
</dbReference>
<dbReference type="GO" id="GO:0031514">
    <property type="term" value="C:motile cilium"/>
    <property type="evidence" value="ECO:0007669"/>
    <property type="project" value="UniProtKB-SubCell"/>
</dbReference>
<keyword evidence="16" id="KW-0067">ATP-binding</keyword>
<dbReference type="FunFam" id="1.10.510.10:FF:000398">
    <property type="entry name" value="Calcium-dependent protein kinase 1"/>
    <property type="match status" value="1"/>
</dbReference>
<keyword evidence="19" id="KW-0969">Cilium</keyword>
<evidence type="ECO:0000259" key="29">
    <source>
        <dbReference type="PROSITE" id="PS50222"/>
    </source>
</evidence>
<dbReference type="SMART" id="SM00054">
    <property type="entry name" value="EFh"/>
    <property type="match status" value="4"/>
</dbReference>
<keyword evidence="21" id="KW-0966">Cell projection</keyword>
<sequence length="494" mass="57808">MGICSFQQRNVVQFQKEIQNFGPQAQPEKFKIRTDIFIPLKQGSIYQFYKVEKLLRQGEFGDVRLAIHISTGLKRAIKYVRKDKIGNHLEKNQENPLLEANILRELDHPNILKLYELFQDEQYYYLITEGRGIILYDCKTETFFSEKMAADYMRQILGSIVHCHEKNIVHRDLRPENIIFESKKPNSNLKIIDFGVSCHFQNDEFLTKRVGAYYYVSPENLQQNYNEKCDVWSCGIILYIMLCGFPPFNGKNDKEILRNVLFGEYEFEPEFWDTISDDAKNLIRKMLNRDFTQQISAKEALNDPWIQKNAPMAPCKLKAIKNLHSFYCKNKVRAGLMQFITTNLMTNEEKEVLLKEFRKIDKDGNGKISKEDLVLGKNKIIIVYMEKYNDIKANQLVDDFFERLDTNKSGIVDYTEFITAAVDEKKLLNKFRLQQAFKMFDLNGDGYINKDDFKEISGGSNENLWNEILALGDQNSDGQLSKQEFIDILVKKYN</sequence>
<dbReference type="CDD" id="cd00051">
    <property type="entry name" value="EFh"/>
    <property type="match status" value="2"/>
</dbReference>
<dbReference type="PROSITE" id="PS50011">
    <property type="entry name" value="PROTEIN_KINASE_DOM"/>
    <property type="match status" value="1"/>
</dbReference>
<evidence type="ECO:0000256" key="11">
    <source>
        <dbReference type="ARBA" id="ARBA00022723"/>
    </source>
</evidence>
<evidence type="ECO:0000313" key="30">
    <source>
        <dbReference type="EMBL" id="CAD8209837.1"/>
    </source>
</evidence>
<proteinExistence type="inferred from homology"/>
<evidence type="ECO:0000256" key="27">
    <source>
        <dbReference type="ARBA" id="ARBA00068067"/>
    </source>
</evidence>
<dbReference type="EMBL" id="CAJJDP010000150">
    <property type="protein sequence ID" value="CAD8209837.1"/>
    <property type="molecule type" value="Genomic_DNA"/>
</dbReference>
<feature type="domain" description="EF-hand" evidence="29">
    <location>
        <begin position="392"/>
        <end position="427"/>
    </location>
</feature>
<keyword evidence="18" id="KW-0472">Membrane</keyword>
<comment type="catalytic activity">
    <reaction evidence="24">
        <text>L-threonyl-[protein] + ATP = O-phospho-L-threonyl-[protein] + ADP + H(+)</text>
        <dbReference type="Rhea" id="RHEA:46608"/>
        <dbReference type="Rhea" id="RHEA-COMP:11060"/>
        <dbReference type="Rhea" id="RHEA-COMP:11605"/>
        <dbReference type="ChEBI" id="CHEBI:15378"/>
        <dbReference type="ChEBI" id="CHEBI:30013"/>
        <dbReference type="ChEBI" id="CHEBI:30616"/>
        <dbReference type="ChEBI" id="CHEBI:61977"/>
        <dbReference type="ChEBI" id="CHEBI:456216"/>
        <dbReference type="EC" id="2.7.11.1"/>
    </reaction>
</comment>
<evidence type="ECO:0000256" key="5">
    <source>
        <dbReference type="ARBA" id="ARBA00012513"/>
    </source>
</evidence>
<keyword evidence="8" id="KW-0723">Serine/threonine-protein kinase</keyword>
<evidence type="ECO:0000256" key="1">
    <source>
        <dbReference type="ARBA" id="ARBA00001946"/>
    </source>
</evidence>
<keyword evidence="13" id="KW-0547">Nucleotide-binding</keyword>
<evidence type="ECO:0000256" key="12">
    <source>
        <dbReference type="ARBA" id="ARBA00022737"/>
    </source>
</evidence>
<keyword evidence="12" id="KW-0677">Repeat</keyword>
<dbReference type="FunFam" id="3.30.200.20:FF:000315">
    <property type="entry name" value="Calcium-dependent protein kinase 3"/>
    <property type="match status" value="1"/>
</dbReference>
<dbReference type="InterPro" id="IPR018247">
    <property type="entry name" value="EF_Hand_1_Ca_BS"/>
</dbReference>
<dbReference type="GO" id="GO:0020002">
    <property type="term" value="C:host cell plasma membrane"/>
    <property type="evidence" value="ECO:0007669"/>
    <property type="project" value="UniProtKB-SubCell"/>
</dbReference>
<dbReference type="InterPro" id="IPR000719">
    <property type="entry name" value="Prot_kinase_dom"/>
</dbReference>
<comment type="catalytic activity">
    <reaction evidence="25">
        <text>L-seryl-[protein] + ATP = O-phospho-L-seryl-[protein] + ADP + H(+)</text>
        <dbReference type="Rhea" id="RHEA:17989"/>
        <dbReference type="Rhea" id="RHEA-COMP:9863"/>
        <dbReference type="Rhea" id="RHEA-COMP:11604"/>
        <dbReference type="ChEBI" id="CHEBI:15378"/>
        <dbReference type="ChEBI" id="CHEBI:29999"/>
        <dbReference type="ChEBI" id="CHEBI:30616"/>
        <dbReference type="ChEBI" id="CHEBI:83421"/>
        <dbReference type="ChEBI" id="CHEBI:456216"/>
        <dbReference type="EC" id="2.7.11.1"/>
    </reaction>
</comment>
<evidence type="ECO:0000256" key="13">
    <source>
        <dbReference type="ARBA" id="ARBA00022741"/>
    </source>
</evidence>
<dbReference type="GO" id="GO:0020005">
    <property type="term" value="C:symbiont-containing vacuole membrane"/>
    <property type="evidence" value="ECO:0007669"/>
    <property type="project" value="UniProtKB-SubCell"/>
</dbReference>
<feature type="domain" description="Protein kinase" evidence="28">
    <location>
        <begin position="49"/>
        <end position="306"/>
    </location>
</feature>
<dbReference type="OrthoDB" id="40902at2759"/>
<dbReference type="GO" id="GO:0005509">
    <property type="term" value="F:calcium ion binding"/>
    <property type="evidence" value="ECO:0007669"/>
    <property type="project" value="InterPro"/>
</dbReference>
<dbReference type="GO" id="GO:0005524">
    <property type="term" value="F:ATP binding"/>
    <property type="evidence" value="ECO:0007669"/>
    <property type="project" value="UniProtKB-KW"/>
</dbReference>
<dbReference type="GO" id="GO:0005886">
    <property type="term" value="C:plasma membrane"/>
    <property type="evidence" value="ECO:0007669"/>
    <property type="project" value="UniProtKB-SubCell"/>
</dbReference>
<comment type="caution">
    <text evidence="30">The sequence shown here is derived from an EMBL/GenBank/DDBJ whole genome shotgun (WGS) entry which is preliminary data.</text>
</comment>
<evidence type="ECO:0000259" key="28">
    <source>
        <dbReference type="PROSITE" id="PS50011"/>
    </source>
</evidence>
<evidence type="ECO:0000256" key="2">
    <source>
        <dbReference type="ARBA" id="ARBA00004230"/>
    </source>
</evidence>
<evidence type="ECO:0000256" key="23">
    <source>
        <dbReference type="ARBA" id="ARBA00024334"/>
    </source>
</evidence>
<evidence type="ECO:0000256" key="24">
    <source>
        <dbReference type="ARBA" id="ARBA00047899"/>
    </source>
</evidence>
<evidence type="ECO:0000256" key="7">
    <source>
        <dbReference type="ARBA" id="ARBA00022511"/>
    </source>
</evidence>
<keyword evidence="6" id="KW-1003">Cell membrane</keyword>
<dbReference type="PROSITE" id="PS00018">
    <property type="entry name" value="EF_HAND_1"/>
    <property type="match status" value="4"/>
</dbReference>
<evidence type="ECO:0000256" key="17">
    <source>
        <dbReference type="ARBA" id="ARBA00022846"/>
    </source>
</evidence>
<dbReference type="InterPro" id="IPR002048">
    <property type="entry name" value="EF_hand_dom"/>
</dbReference>
<evidence type="ECO:0000256" key="25">
    <source>
        <dbReference type="ARBA" id="ARBA00048679"/>
    </source>
</evidence>
<comment type="cofactor">
    <cofactor evidence="1">
        <name>Mg(2+)</name>
        <dbReference type="ChEBI" id="CHEBI:18420"/>
    </cofactor>
</comment>
<keyword evidence="9" id="KW-0808">Transferase</keyword>
<feature type="domain" description="EF-hand" evidence="29">
    <location>
        <begin position="428"/>
        <end position="463"/>
    </location>
</feature>
<dbReference type="EC" id="2.7.11.1" evidence="5"/>
<evidence type="ECO:0000256" key="22">
    <source>
        <dbReference type="ARBA" id="ARBA00023288"/>
    </source>
</evidence>
<dbReference type="AlphaFoldDB" id="A0A8S1YAB5"/>
<dbReference type="Proteomes" id="UP000683925">
    <property type="component" value="Unassembled WGS sequence"/>
</dbReference>
<evidence type="ECO:0000256" key="4">
    <source>
        <dbReference type="ARBA" id="ARBA00004425"/>
    </source>
</evidence>
<keyword evidence="7" id="KW-1032">Host cell membrane</keyword>
<reference evidence="30" key="1">
    <citation type="submission" date="2021-01" db="EMBL/GenBank/DDBJ databases">
        <authorList>
            <consortium name="Genoscope - CEA"/>
            <person name="William W."/>
        </authorList>
    </citation>
    <scope>NUCLEOTIDE SEQUENCE</scope>
</reference>
<keyword evidence="31" id="KW-1185">Reference proteome</keyword>
<keyword evidence="17" id="KW-0282">Flagellum</keyword>
<evidence type="ECO:0000256" key="21">
    <source>
        <dbReference type="ARBA" id="ARBA00023273"/>
    </source>
</evidence>
<dbReference type="OMA" id="SIVHCHE"/>
<name>A0A8S1YAB5_PAROT</name>
<evidence type="ECO:0000256" key="18">
    <source>
        <dbReference type="ARBA" id="ARBA00022870"/>
    </source>
</evidence>
<feature type="domain" description="EF-hand" evidence="29">
    <location>
        <begin position="348"/>
        <end position="383"/>
    </location>
</feature>
<keyword evidence="15" id="KW-0106">Calcium</keyword>
<evidence type="ECO:0000256" key="16">
    <source>
        <dbReference type="ARBA" id="ARBA00022840"/>
    </source>
</evidence>
<evidence type="ECO:0000256" key="8">
    <source>
        <dbReference type="ARBA" id="ARBA00022527"/>
    </source>
</evidence>
<dbReference type="InterPro" id="IPR008266">
    <property type="entry name" value="Tyr_kinase_AS"/>
</dbReference>
<evidence type="ECO:0000256" key="15">
    <source>
        <dbReference type="ARBA" id="ARBA00022837"/>
    </source>
</evidence>
<evidence type="ECO:0000256" key="3">
    <source>
        <dbReference type="ARBA" id="ARBA00004342"/>
    </source>
</evidence>
<dbReference type="Pfam" id="PF00069">
    <property type="entry name" value="Pkinase"/>
    <property type="match status" value="1"/>
</dbReference>
<dbReference type="PANTHER" id="PTHR24349">
    <property type="entry name" value="SERINE/THREONINE-PROTEIN KINASE"/>
    <property type="match status" value="1"/>
</dbReference>
<dbReference type="GO" id="GO:0004674">
    <property type="term" value="F:protein serine/threonine kinase activity"/>
    <property type="evidence" value="ECO:0007669"/>
    <property type="project" value="UniProtKB-KW"/>
</dbReference>
<evidence type="ECO:0000256" key="6">
    <source>
        <dbReference type="ARBA" id="ARBA00022475"/>
    </source>
</evidence>
<evidence type="ECO:0000256" key="14">
    <source>
        <dbReference type="ARBA" id="ARBA00022777"/>
    </source>
</evidence>
<dbReference type="FunFam" id="1.10.238.10:FF:000557">
    <property type="entry name" value="Uncharacterized protein"/>
    <property type="match status" value="1"/>
</dbReference>
<keyword evidence="10" id="KW-0519">Myristate</keyword>
<organism evidence="30 31">
    <name type="scientific">Paramecium octaurelia</name>
    <dbReference type="NCBI Taxonomy" id="43137"/>
    <lineage>
        <taxon>Eukaryota</taxon>
        <taxon>Sar</taxon>
        <taxon>Alveolata</taxon>
        <taxon>Ciliophora</taxon>
        <taxon>Intramacronucleata</taxon>
        <taxon>Oligohymenophorea</taxon>
        <taxon>Peniculida</taxon>
        <taxon>Parameciidae</taxon>
        <taxon>Paramecium</taxon>
    </lineage>
</organism>
<accession>A0A8S1YAB5</accession>
<dbReference type="PROSITE" id="PS00109">
    <property type="entry name" value="PROTEIN_KINASE_TYR"/>
    <property type="match status" value="1"/>
</dbReference>
<dbReference type="InterPro" id="IPR050205">
    <property type="entry name" value="CDPK_Ser/Thr_kinases"/>
</dbReference>
<dbReference type="CDD" id="cd05117">
    <property type="entry name" value="STKc_CAMK"/>
    <property type="match status" value="1"/>
</dbReference>
<evidence type="ECO:0000256" key="19">
    <source>
        <dbReference type="ARBA" id="ARBA00023069"/>
    </source>
</evidence>
<comment type="similarity">
    <text evidence="23">Belongs to the protein kinase superfamily. Ser/Thr protein kinase family. CDPK subfamily.</text>
</comment>
<evidence type="ECO:0000256" key="9">
    <source>
        <dbReference type="ARBA" id="ARBA00022679"/>
    </source>
</evidence>
<evidence type="ECO:0000313" key="31">
    <source>
        <dbReference type="Proteomes" id="UP000683925"/>
    </source>
</evidence>
<evidence type="ECO:0000256" key="26">
    <source>
        <dbReference type="ARBA" id="ARBA00060437"/>
    </source>
</evidence>
<evidence type="ECO:0000256" key="10">
    <source>
        <dbReference type="ARBA" id="ARBA00022707"/>
    </source>
</evidence>
<dbReference type="InterPro" id="IPR020635">
    <property type="entry name" value="Tyr_kinase_cat_dom"/>
</dbReference>
<keyword evidence="22" id="KW-0449">Lipoprotein</keyword>
<dbReference type="PROSITE" id="PS50222">
    <property type="entry name" value="EF_HAND_2"/>
    <property type="match status" value="3"/>
</dbReference>
<keyword evidence="11" id="KW-0479">Metal-binding</keyword>
<gene>
    <name evidence="30" type="ORF">POCTA_138.1.T1480126</name>
</gene>
<keyword evidence="14" id="KW-0418">Kinase</keyword>
<dbReference type="GO" id="GO:0004713">
    <property type="term" value="F:protein tyrosine kinase activity"/>
    <property type="evidence" value="ECO:0007669"/>
    <property type="project" value="InterPro"/>
</dbReference>
<protein>
    <recommendedName>
        <fullName evidence="27">Calcium-dependent protein kinase 1</fullName>
        <ecNumber evidence="5">2.7.11.1</ecNumber>
    </recommendedName>
</protein>
<comment type="subcellular location">
    <subcellularLocation>
        <location evidence="3">Cell membrane</location>
        <topology evidence="3">Lipid-anchor</topology>
        <orientation evidence="3">Cytoplasmic side</orientation>
    </subcellularLocation>
    <subcellularLocation>
        <location evidence="2">Cell projection</location>
        <location evidence="2">Cilium</location>
        <location evidence="2">Flagellum</location>
    </subcellularLocation>
    <subcellularLocation>
        <location evidence="4">Host cell membrane</location>
        <topology evidence="4">Lipid-anchor</topology>
    </subcellularLocation>
    <subcellularLocation>
        <location evidence="26">Parasitophorous vacuole membrane</location>
        <topology evidence="26">Lipid-anchor</topology>
    </subcellularLocation>
</comment>
<keyword evidence="18" id="KW-1043">Host membrane</keyword>
<keyword evidence="20" id="KW-0564">Palmitate</keyword>